<evidence type="ECO:0000256" key="3">
    <source>
        <dbReference type="ARBA" id="ARBA00022840"/>
    </source>
</evidence>
<proteinExistence type="predicted"/>
<feature type="domain" description="AAA+ ATPase" evidence="5">
    <location>
        <begin position="7"/>
        <end position="268"/>
    </location>
</feature>
<organism evidence="6 7">
    <name type="scientific">Geodia barretti</name>
    <name type="common">Barrett's horny sponge</name>
    <dbReference type="NCBI Taxonomy" id="519541"/>
    <lineage>
        <taxon>Eukaryota</taxon>
        <taxon>Metazoa</taxon>
        <taxon>Porifera</taxon>
        <taxon>Demospongiae</taxon>
        <taxon>Heteroscleromorpha</taxon>
        <taxon>Tetractinellida</taxon>
        <taxon>Astrophorina</taxon>
        <taxon>Geodiidae</taxon>
        <taxon>Geodia</taxon>
    </lineage>
</organism>
<evidence type="ECO:0000313" key="7">
    <source>
        <dbReference type="Proteomes" id="UP001174909"/>
    </source>
</evidence>
<dbReference type="GO" id="GO:0005524">
    <property type="term" value="F:ATP binding"/>
    <property type="evidence" value="ECO:0007669"/>
    <property type="project" value="UniProtKB-KW"/>
</dbReference>
<keyword evidence="2" id="KW-0378">Hydrolase</keyword>
<gene>
    <name evidence="6" type="ORF">GBAR_LOCUS16836</name>
</gene>
<sequence>MATCSGTYLHALLTGPPGVGKTTLIKKVCAVVAKKRGDVKMSGFYTEEVREGGGRVGFDVVTLQGERAILARVSGVSQGHSVTEGATRRPREASPTVGRYQVDVTSFETIALPALEYKSTKTPVALSKVRGNSSVSDSPKILERKPPGRKTTSAYSSTLETGVKSGKRDELPVQLHMRDCLVVIDEIGKMELFSKSFVASVEGLFENMSNEWRVVLATIPVAGRGKSHWLLEELRHRRNCRLFQVTEKNRDSLVQEVSDFVLQRLTAAQ</sequence>
<accession>A0AA35WR37</accession>
<evidence type="ECO:0000256" key="4">
    <source>
        <dbReference type="SAM" id="MobiDB-lite"/>
    </source>
</evidence>
<evidence type="ECO:0000259" key="5">
    <source>
        <dbReference type="SMART" id="SM00382"/>
    </source>
</evidence>
<dbReference type="Pfam" id="PF03266">
    <property type="entry name" value="NTPase_1"/>
    <property type="match status" value="2"/>
</dbReference>
<dbReference type="AlphaFoldDB" id="A0AA35WR37"/>
<dbReference type="InterPro" id="IPR004948">
    <property type="entry name" value="Nuc-triphosphatase_THEP1"/>
</dbReference>
<dbReference type="Gene3D" id="3.40.50.300">
    <property type="entry name" value="P-loop containing nucleotide triphosphate hydrolases"/>
    <property type="match status" value="1"/>
</dbReference>
<dbReference type="EMBL" id="CASHTH010002427">
    <property type="protein sequence ID" value="CAI8029679.1"/>
    <property type="molecule type" value="Genomic_DNA"/>
</dbReference>
<name>A0AA35WR37_GEOBA</name>
<keyword evidence="3" id="KW-0067">ATP-binding</keyword>
<dbReference type="InterPro" id="IPR003593">
    <property type="entry name" value="AAA+_ATPase"/>
</dbReference>
<keyword evidence="1" id="KW-0547">Nucleotide-binding</keyword>
<evidence type="ECO:0000256" key="1">
    <source>
        <dbReference type="ARBA" id="ARBA00022741"/>
    </source>
</evidence>
<feature type="region of interest" description="Disordered" evidence="4">
    <location>
        <begin position="130"/>
        <end position="155"/>
    </location>
</feature>
<dbReference type="PANTHER" id="PTHR43146:SF1">
    <property type="entry name" value="CANCER-RELATED NUCLEOSIDE-TRIPHOSPHATASE"/>
    <property type="match status" value="1"/>
</dbReference>
<dbReference type="PANTHER" id="PTHR43146">
    <property type="entry name" value="CANCER-RELATED NUCLEOSIDE-TRIPHOSPHATASE"/>
    <property type="match status" value="1"/>
</dbReference>
<dbReference type="InterPro" id="IPR027417">
    <property type="entry name" value="P-loop_NTPase"/>
</dbReference>
<dbReference type="SMART" id="SM00382">
    <property type="entry name" value="AAA"/>
    <property type="match status" value="1"/>
</dbReference>
<protein>
    <submittedName>
        <fullName evidence="6">Cancer-related nucleoside-triphosphatase</fullName>
    </submittedName>
</protein>
<reference evidence="6" key="1">
    <citation type="submission" date="2023-03" db="EMBL/GenBank/DDBJ databases">
        <authorList>
            <person name="Steffen K."/>
            <person name="Cardenas P."/>
        </authorList>
    </citation>
    <scope>NUCLEOTIDE SEQUENCE</scope>
</reference>
<dbReference type="Proteomes" id="UP001174909">
    <property type="component" value="Unassembled WGS sequence"/>
</dbReference>
<keyword evidence="7" id="KW-1185">Reference proteome</keyword>
<dbReference type="SUPFAM" id="SSF52540">
    <property type="entry name" value="P-loop containing nucleoside triphosphate hydrolases"/>
    <property type="match status" value="1"/>
</dbReference>
<comment type="caution">
    <text evidence="6">The sequence shown here is derived from an EMBL/GenBank/DDBJ whole genome shotgun (WGS) entry which is preliminary data.</text>
</comment>
<evidence type="ECO:0000313" key="6">
    <source>
        <dbReference type="EMBL" id="CAI8029679.1"/>
    </source>
</evidence>
<dbReference type="GO" id="GO:0017111">
    <property type="term" value="F:ribonucleoside triphosphate phosphatase activity"/>
    <property type="evidence" value="ECO:0007669"/>
    <property type="project" value="InterPro"/>
</dbReference>
<evidence type="ECO:0000256" key="2">
    <source>
        <dbReference type="ARBA" id="ARBA00022801"/>
    </source>
</evidence>